<evidence type="ECO:0000256" key="2">
    <source>
        <dbReference type="ARBA" id="ARBA00022801"/>
    </source>
</evidence>
<dbReference type="InterPro" id="IPR032466">
    <property type="entry name" value="Metal_Hydrolase"/>
</dbReference>
<keyword evidence="1 3" id="KW-0479">Metal-binding</keyword>
<dbReference type="RefSeq" id="WP_201427284.1">
    <property type="nucleotide sequence ID" value="NZ_JAEQMG010000052.1"/>
</dbReference>
<feature type="binding site" evidence="3">
    <location>
        <position position="201"/>
    </location>
    <ligand>
        <name>a divalent metal cation</name>
        <dbReference type="ChEBI" id="CHEBI:60240"/>
        <label>1</label>
    </ligand>
</feature>
<dbReference type="PIRSF" id="PIRSF005902">
    <property type="entry name" value="DNase_TatD"/>
    <property type="match status" value="1"/>
</dbReference>
<feature type="binding site" evidence="3">
    <location>
        <position position="151"/>
    </location>
    <ligand>
        <name>a divalent metal cation</name>
        <dbReference type="ChEBI" id="CHEBI:60240"/>
        <label>2</label>
    </ligand>
</feature>
<gene>
    <name evidence="4" type="ORF">JKK62_06870</name>
</gene>
<dbReference type="InterPro" id="IPR018228">
    <property type="entry name" value="DNase_TatD-rel_CS"/>
</dbReference>
<feature type="binding site" evidence="3">
    <location>
        <position position="8"/>
    </location>
    <ligand>
        <name>a divalent metal cation</name>
        <dbReference type="ChEBI" id="CHEBI:60240"/>
        <label>1</label>
    </ligand>
</feature>
<dbReference type="GO" id="GO:0004536">
    <property type="term" value="F:DNA nuclease activity"/>
    <property type="evidence" value="ECO:0007669"/>
    <property type="project" value="InterPro"/>
</dbReference>
<evidence type="ECO:0000256" key="3">
    <source>
        <dbReference type="PIRSR" id="PIRSR005902-1"/>
    </source>
</evidence>
<protein>
    <submittedName>
        <fullName evidence="4">TatD family hydrolase</fullName>
    </submittedName>
</protein>
<keyword evidence="2 4" id="KW-0378">Hydrolase</keyword>
<proteinExistence type="predicted"/>
<dbReference type="EMBL" id="JAEQMG010000052">
    <property type="protein sequence ID" value="MBK6088382.1"/>
    <property type="molecule type" value="Genomic_DNA"/>
</dbReference>
<feature type="binding site" evidence="3">
    <location>
        <position position="94"/>
    </location>
    <ligand>
        <name>a divalent metal cation</name>
        <dbReference type="ChEBI" id="CHEBI:60240"/>
        <label>1</label>
    </ligand>
</feature>
<dbReference type="FunFam" id="3.20.20.140:FF:000005">
    <property type="entry name" value="TatD family hydrolase"/>
    <property type="match status" value="1"/>
</dbReference>
<dbReference type="PANTHER" id="PTHR46124">
    <property type="entry name" value="D-AMINOACYL-TRNA DEACYLASE"/>
    <property type="match status" value="1"/>
</dbReference>
<dbReference type="GO" id="GO:0016788">
    <property type="term" value="F:hydrolase activity, acting on ester bonds"/>
    <property type="evidence" value="ECO:0007669"/>
    <property type="project" value="InterPro"/>
</dbReference>
<keyword evidence="5" id="KW-1185">Reference proteome</keyword>
<dbReference type="SUPFAM" id="SSF51556">
    <property type="entry name" value="Metallo-dependent hydrolases"/>
    <property type="match status" value="1"/>
</dbReference>
<reference evidence="4" key="1">
    <citation type="submission" date="2021-01" db="EMBL/GenBank/DDBJ databases">
        <title>Genome public.</title>
        <authorList>
            <person name="Liu C."/>
            <person name="Sun Q."/>
        </authorList>
    </citation>
    <scope>NUCLEOTIDE SEQUENCE</scope>
    <source>
        <strain evidence="4">M6</strain>
    </source>
</reference>
<sequence length="254" mass="28752">MNNIFDSHAHYDDGWFDEDRDALLGSLPEKGVCGVVNNSVDIENAKRVIAMAEKYGFMYAAVGVHPENLENLPGDYLDQIAELTKHPKVVAVGETGLDYHWDIPRELQKRVFEEQLKLSLDLKMPIIVHDREAHGDVFDLLRRYRPNALVHCFSGSVELMREAVRMGMYISLGGVVTFKNARHSVEVASEIPLDRLLLETDAPYMAPVPFRGKRCDSSMIIFAAEKIAQLRDMTAQQVLDITAENAKRFYSIEN</sequence>
<dbReference type="InterPro" id="IPR015991">
    <property type="entry name" value="TatD/YcfH-like"/>
</dbReference>
<dbReference type="Gene3D" id="3.20.20.140">
    <property type="entry name" value="Metal-dependent hydrolases"/>
    <property type="match status" value="1"/>
</dbReference>
<dbReference type="AlphaFoldDB" id="A0A934TZA8"/>
<feature type="binding site" evidence="3">
    <location>
        <position position="129"/>
    </location>
    <ligand>
        <name>a divalent metal cation</name>
        <dbReference type="ChEBI" id="CHEBI:60240"/>
        <label>2</label>
    </ligand>
</feature>
<evidence type="ECO:0000313" key="4">
    <source>
        <dbReference type="EMBL" id="MBK6088382.1"/>
    </source>
</evidence>
<dbReference type="PANTHER" id="PTHR46124:SF2">
    <property type="entry name" value="D-AMINOACYL-TRNA DEACYLASE"/>
    <property type="match status" value="1"/>
</dbReference>
<dbReference type="PROSITE" id="PS01091">
    <property type="entry name" value="TATD_3"/>
    <property type="match status" value="1"/>
</dbReference>
<accession>A0A934TZA8</accession>
<dbReference type="CDD" id="cd01310">
    <property type="entry name" value="TatD_DNAse"/>
    <property type="match status" value="1"/>
</dbReference>
<dbReference type="GO" id="GO:0046872">
    <property type="term" value="F:metal ion binding"/>
    <property type="evidence" value="ECO:0007669"/>
    <property type="project" value="UniProtKB-KW"/>
</dbReference>
<feature type="binding site" evidence="3">
    <location>
        <position position="10"/>
    </location>
    <ligand>
        <name>a divalent metal cation</name>
        <dbReference type="ChEBI" id="CHEBI:60240"/>
        <label>1</label>
    </ligand>
</feature>
<dbReference type="Proteomes" id="UP000633365">
    <property type="component" value="Unassembled WGS sequence"/>
</dbReference>
<dbReference type="Pfam" id="PF01026">
    <property type="entry name" value="TatD_DNase"/>
    <property type="match status" value="1"/>
</dbReference>
<organism evidence="4 5">
    <name type="scientific">Ruminococcus difficilis</name>
    <dbReference type="NCBI Taxonomy" id="2763069"/>
    <lineage>
        <taxon>Bacteria</taxon>
        <taxon>Bacillati</taxon>
        <taxon>Bacillota</taxon>
        <taxon>Clostridia</taxon>
        <taxon>Eubacteriales</taxon>
        <taxon>Oscillospiraceae</taxon>
        <taxon>Ruminococcus</taxon>
    </lineage>
</organism>
<dbReference type="NCBIfam" id="TIGR00010">
    <property type="entry name" value="YchF/TatD family DNA exonuclease"/>
    <property type="match status" value="1"/>
</dbReference>
<evidence type="ECO:0000313" key="5">
    <source>
        <dbReference type="Proteomes" id="UP000633365"/>
    </source>
</evidence>
<dbReference type="InterPro" id="IPR001130">
    <property type="entry name" value="TatD-like"/>
</dbReference>
<evidence type="ECO:0000256" key="1">
    <source>
        <dbReference type="ARBA" id="ARBA00022723"/>
    </source>
</evidence>
<comment type="caution">
    <text evidence="4">The sequence shown here is derived from an EMBL/GenBank/DDBJ whole genome shotgun (WGS) entry which is preliminary data.</text>
</comment>
<name>A0A934TZA8_9FIRM</name>